<dbReference type="Pfam" id="PF17906">
    <property type="entry name" value="HTH_48"/>
    <property type="match status" value="1"/>
</dbReference>
<name>A0A6A5GIK5_CAERE</name>
<dbReference type="PANTHER" id="PTHR23015">
    <property type="entry name" value="UNCHARACTERIZED C.ELEGANS PROTEIN"/>
    <property type="match status" value="1"/>
</dbReference>
<protein>
    <recommendedName>
        <fullName evidence="1">F-box domain-containing protein</fullName>
    </recommendedName>
</protein>
<dbReference type="SMART" id="SM00256">
    <property type="entry name" value="FBOX"/>
    <property type="match status" value="1"/>
</dbReference>
<reference evidence="2 3" key="1">
    <citation type="submission" date="2019-12" db="EMBL/GenBank/DDBJ databases">
        <title>Chromosome-level assembly of the Caenorhabditis remanei genome.</title>
        <authorList>
            <person name="Teterina A.A."/>
            <person name="Willis J.H."/>
            <person name="Phillips P.C."/>
        </authorList>
    </citation>
    <scope>NUCLEOTIDE SEQUENCE [LARGE SCALE GENOMIC DNA]</scope>
    <source>
        <strain evidence="2 3">PX506</strain>
        <tissue evidence="2">Whole organism</tissue>
    </source>
</reference>
<dbReference type="GO" id="GO:0045087">
    <property type="term" value="P:innate immune response"/>
    <property type="evidence" value="ECO:0007669"/>
    <property type="project" value="TreeGrafter"/>
</dbReference>
<dbReference type="EMBL" id="WUAV01000005">
    <property type="protein sequence ID" value="KAF1754516.1"/>
    <property type="molecule type" value="Genomic_DNA"/>
</dbReference>
<dbReference type="InterPro" id="IPR041426">
    <property type="entry name" value="Mos1_HTH"/>
</dbReference>
<evidence type="ECO:0000313" key="2">
    <source>
        <dbReference type="EMBL" id="KAF1754516.1"/>
    </source>
</evidence>
<gene>
    <name evidence="2" type="ORF">GCK72_021079</name>
</gene>
<dbReference type="InterPro" id="IPR036047">
    <property type="entry name" value="F-box-like_dom_sf"/>
</dbReference>
<dbReference type="InterPro" id="IPR001810">
    <property type="entry name" value="F-box_dom"/>
</dbReference>
<dbReference type="CTD" id="78777098"/>
<dbReference type="Pfam" id="PF01827">
    <property type="entry name" value="FTH"/>
    <property type="match status" value="1"/>
</dbReference>
<dbReference type="RefSeq" id="XP_053582917.1">
    <property type="nucleotide sequence ID" value="XM_053734004.1"/>
</dbReference>
<dbReference type="KEGG" id="crq:GCK72_021079"/>
<feature type="domain" description="F-box" evidence="1">
    <location>
        <begin position="71"/>
        <end position="118"/>
    </location>
</feature>
<dbReference type="PANTHER" id="PTHR23015:SF4">
    <property type="entry name" value="DUF38 DOMAIN-CONTAINING PROTEIN-RELATED"/>
    <property type="match status" value="1"/>
</dbReference>
<comment type="caution">
    <text evidence="2">The sequence shown here is derived from an EMBL/GenBank/DDBJ whole genome shotgun (WGS) entry which is preliminary data.</text>
</comment>
<dbReference type="GeneID" id="78777098"/>
<dbReference type="InterPro" id="IPR002900">
    <property type="entry name" value="DUF38/FTH_CAE_spp"/>
</dbReference>
<accession>A0A6A5GIK5</accession>
<dbReference type="PROSITE" id="PS50181">
    <property type="entry name" value="FBOX"/>
    <property type="match status" value="1"/>
</dbReference>
<sequence>MSQRLLSDRTALLTCILYDTLANIPVYESYQKLCKIRGNYEIDYVDFEFHYYRFYNGDGNLDCDRSSFPKSLSFSTLPVDALLQILQRIDFNDKLKMRNVSKDLRDIIDKKKIKCKEMSVLLKPDRVQIALENQSMSYIFQVNGGGFIKKYEISVDNEYEVVESKKKFREGNFLEMVMTDISVILSNENLEFKKLVIVQDYAQDAVNRFIQILTSLDFQIHVEKCIFHGLRDDNTLQILSFLNPDALKCLVFRNVGYKRTFVSELVKMEQWKKVEMLYWDYIRDWFPIGHLFHFKRFCIEQMDWTEERLVEIRDNLLKQPNFEVCSLKCQSTTDYPIRHAFVQGDDPFNVVYGNEENDDEGVFRFDLQTIDRVMSQCSEYDTATHRYHIPNSQEYFQFKCISEECVNIWKSSADIKENWMIF</sequence>
<dbReference type="SUPFAM" id="SSF81383">
    <property type="entry name" value="F-box domain"/>
    <property type="match status" value="1"/>
</dbReference>
<dbReference type="AlphaFoldDB" id="A0A6A5GIK5"/>
<organism evidence="2 3">
    <name type="scientific">Caenorhabditis remanei</name>
    <name type="common">Caenorhabditis vulgaris</name>
    <dbReference type="NCBI Taxonomy" id="31234"/>
    <lineage>
        <taxon>Eukaryota</taxon>
        <taxon>Metazoa</taxon>
        <taxon>Ecdysozoa</taxon>
        <taxon>Nematoda</taxon>
        <taxon>Chromadorea</taxon>
        <taxon>Rhabditida</taxon>
        <taxon>Rhabditina</taxon>
        <taxon>Rhabditomorpha</taxon>
        <taxon>Rhabditoidea</taxon>
        <taxon>Rhabditidae</taxon>
        <taxon>Peloderinae</taxon>
        <taxon>Caenorhabditis</taxon>
    </lineage>
</organism>
<evidence type="ECO:0000259" key="1">
    <source>
        <dbReference type="PROSITE" id="PS50181"/>
    </source>
</evidence>
<dbReference type="Proteomes" id="UP000483820">
    <property type="component" value="Chromosome V"/>
</dbReference>
<evidence type="ECO:0000313" key="3">
    <source>
        <dbReference type="Proteomes" id="UP000483820"/>
    </source>
</evidence>
<proteinExistence type="predicted"/>
<dbReference type="InterPro" id="IPR040161">
    <property type="entry name" value="FB224"/>
</dbReference>
<dbReference type="Pfam" id="PF00646">
    <property type="entry name" value="F-box"/>
    <property type="match status" value="1"/>
</dbReference>